<protein>
    <submittedName>
        <fullName evidence="1">Uncharacterized protein</fullName>
    </submittedName>
</protein>
<name>A0A0A6Q0B5_CLOBU</name>
<dbReference type="RefSeq" id="WP_043662904.1">
    <property type="nucleotide sequence ID" value="NZ_JSEG01000005.1"/>
</dbReference>
<comment type="caution">
    <text evidence="1">The sequence shown here is derived from an EMBL/GenBank/DDBJ whole genome shotgun (WGS) entry which is preliminary data.</text>
</comment>
<organism evidence="1 2">
    <name type="scientific">Clostridium butyricum</name>
    <dbReference type="NCBI Taxonomy" id="1492"/>
    <lineage>
        <taxon>Bacteria</taxon>
        <taxon>Bacillati</taxon>
        <taxon>Bacillota</taxon>
        <taxon>Clostridia</taxon>
        <taxon>Eubacteriales</taxon>
        <taxon>Clostridiaceae</taxon>
        <taxon>Clostridium</taxon>
    </lineage>
</organism>
<evidence type="ECO:0000313" key="2">
    <source>
        <dbReference type="Proteomes" id="UP000238081"/>
    </source>
</evidence>
<sequence>MNLLYETNQRITYCNARLRDLHECLKKDSLTRDAEAYLRDEIRKSEKNIQYYSELLQELEKDGEA</sequence>
<dbReference type="Proteomes" id="UP000238081">
    <property type="component" value="Unassembled WGS sequence"/>
</dbReference>
<dbReference type="EMBL" id="LRDH01000077">
    <property type="protein sequence ID" value="PPV16551.1"/>
    <property type="molecule type" value="Genomic_DNA"/>
</dbReference>
<evidence type="ECO:0000313" key="1">
    <source>
        <dbReference type="EMBL" id="PPV16551.1"/>
    </source>
</evidence>
<dbReference type="AlphaFoldDB" id="A0A0A6Q0B5"/>
<proteinExistence type="predicted"/>
<accession>A0A0A6Q0B5</accession>
<gene>
    <name evidence="1" type="ORF">AWN73_09790</name>
</gene>
<reference evidence="1 2" key="1">
    <citation type="submission" date="2016-01" db="EMBL/GenBank/DDBJ databases">
        <title>Characterization of the Clostridium difficile lineages that are prevalent in Hong Kong and China.</title>
        <authorList>
            <person name="Kwok J.S.-L."/>
            <person name="Lam W.-Y."/>
            <person name="Ip M."/>
            <person name="Chan T.-F."/>
            <person name="Hawkey P.M."/>
            <person name="Tsui S.K.-W."/>
        </authorList>
    </citation>
    <scope>NUCLEOTIDE SEQUENCE [LARGE SCALE GENOMIC DNA]</scope>
    <source>
        <strain evidence="1 2">300064</strain>
    </source>
</reference>